<dbReference type="GeneID" id="108666007"/>
<reference evidence="3" key="1">
    <citation type="submission" date="2025-08" db="UniProtKB">
        <authorList>
            <consortium name="RefSeq"/>
        </authorList>
    </citation>
    <scope>IDENTIFICATION</scope>
</reference>
<feature type="compositionally biased region" description="Basic and acidic residues" evidence="1">
    <location>
        <begin position="68"/>
        <end position="80"/>
    </location>
</feature>
<sequence>MSPFSEIMQERSTPEHETSSNACNVSTPLDQSDVVEANDPLNSTENSELLNKTNDDSHDLNGTTETNHPPERRGSSSVEKENSWLVRLSCGLYGKKDANEEKNSNKLESNVQEFSGISWYKDHPLQKAVEARQQDHGRVLRHKLTQSWLLNKFNYARKILYPYLFLDFLTAVCATLLLSCTWETQRLELEFSGTTRDEVTQAFADTRSSDEDVLTAVSAVMLAADDDAHCVSWGT</sequence>
<feature type="compositionally biased region" description="Polar residues" evidence="1">
    <location>
        <begin position="40"/>
        <end position="52"/>
    </location>
</feature>
<evidence type="ECO:0000256" key="1">
    <source>
        <dbReference type="SAM" id="MobiDB-lite"/>
    </source>
</evidence>
<evidence type="ECO:0000313" key="3">
    <source>
        <dbReference type="RefSeq" id="XP_018008300.2"/>
    </source>
</evidence>
<feature type="compositionally biased region" description="Polar residues" evidence="1">
    <location>
        <begin position="19"/>
        <end position="30"/>
    </location>
</feature>
<feature type="region of interest" description="Disordered" evidence="1">
    <location>
        <begin position="1"/>
        <end position="80"/>
    </location>
</feature>
<keyword evidence="2" id="KW-1185">Reference proteome</keyword>
<organism evidence="2 3">
    <name type="scientific">Hyalella azteca</name>
    <name type="common">Amphipod</name>
    <dbReference type="NCBI Taxonomy" id="294128"/>
    <lineage>
        <taxon>Eukaryota</taxon>
        <taxon>Metazoa</taxon>
        <taxon>Ecdysozoa</taxon>
        <taxon>Arthropoda</taxon>
        <taxon>Crustacea</taxon>
        <taxon>Multicrustacea</taxon>
        <taxon>Malacostraca</taxon>
        <taxon>Eumalacostraca</taxon>
        <taxon>Peracarida</taxon>
        <taxon>Amphipoda</taxon>
        <taxon>Senticaudata</taxon>
        <taxon>Talitrida</taxon>
        <taxon>Talitroidea</taxon>
        <taxon>Hyalellidae</taxon>
        <taxon>Hyalella</taxon>
    </lineage>
</organism>
<evidence type="ECO:0000313" key="2">
    <source>
        <dbReference type="Proteomes" id="UP000694843"/>
    </source>
</evidence>
<feature type="non-terminal residue" evidence="3">
    <location>
        <position position="235"/>
    </location>
</feature>
<protein>
    <submittedName>
        <fullName evidence="3">Uncharacterized protein LOC108666007</fullName>
    </submittedName>
</protein>
<dbReference type="AlphaFoldDB" id="A0A8B7N3Y1"/>
<gene>
    <name evidence="3" type="primary">LOC108666007</name>
</gene>
<dbReference type="KEGG" id="hazt:108666007"/>
<dbReference type="Proteomes" id="UP000694843">
    <property type="component" value="Unplaced"/>
</dbReference>
<feature type="compositionally biased region" description="Basic and acidic residues" evidence="1">
    <location>
        <begin position="8"/>
        <end position="18"/>
    </location>
</feature>
<name>A0A8B7N3Y1_HYAAZ</name>
<proteinExistence type="predicted"/>
<dbReference type="RefSeq" id="XP_018008300.2">
    <property type="nucleotide sequence ID" value="XM_018152811.2"/>
</dbReference>
<accession>A0A8B7N3Y1</accession>